<name>A0A3D9ZUR9_9ACTN</name>
<keyword evidence="3" id="KW-0804">Transcription</keyword>
<protein>
    <submittedName>
        <fullName evidence="6">TetR family transcriptional regulator</fullName>
    </submittedName>
</protein>
<proteinExistence type="predicted"/>
<dbReference type="PROSITE" id="PS50977">
    <property type="entry name" value="HTH_TETR_2"/>
    <property type="match status" value="1"/>
</dbReference>
<evidence type="ECO:0000256" key="4">
    <source>
        <dbReference type="PROSITE-ProRule" id="PRU00335"/>
    </source>
</evidence>
<dbReference type="AlphaFoldDB" id="A0A3D9ZUR9"/>
<evidence type="ECO:0000313" key="6">
    <source>
        <dbReference type="EMBL" id="REF97440.1"/>
    </source>
</evidence>
<dbReference type="InterPro" id="IPR009057">
    <property type="entry name" value="Homeodomain-like_sf"/>
</dbReference>
<dbReference type="SUPFAM" id="SSF46689">
    <property type="entry name" value="Homeodomain-like"/>
    <property type="match status" value="1"/>
</dbReference>
<dbReference type="RefSeq" id="WP_116068885.1">
    <property type="nucleotide sequence ID" value="NZ_BONB01000014.1"/>
</dbReference>
<gene>
    <name evidence="6" type="ORF">DFJ67_3438</name>
</gene>
<dbReference type="GO" id="GO:0003700">
    <property type="term" value="F:DNA-binding transcription factor activity"/>
    <property type="evidence" value="ECO:0007669"/>
    <property type="project" value="TreeGrafter"/>
</dbReference>
<dbReference type="Pfam" id="PF16859">
    <property type="entry name" value="TetR_C_11"/>
    <property type="match status" value="1"/>
</dbReference>
<dbReference type="OrthoDB" id="9796019at2"/>
<dbReference type="InterPro" id="IPR011075">
    <property type="entry name" value="TetR_C"/>
</dbReference>
<dbReference type="PANTHER" id="PTHR30055:SF148">
    <property type="entry name" value="TETR-FAMILY TRANSCRIPTIONAL REGULATOR"/>
    <property type="match status" value="1"/>
</dbReference>
<evidence type="ECO:0000259" key="5">
    <source>
        <dbReference type="PROSITE" id="PS50977"/>
    </source>
</evidence>
<dbReference type="InterPro" id="IPR001647">
    <property type="entry name" value="HTH_TetR"/>
</dbReference>
<keyword evidence="7" id="KW-1185">Reference proteome</keyword>
<keyword evidence="2 4" id="KW-0238">DNA-binding</keyword>
<sequence length="196" mass="21497">MQAQRRRGQELEDALLQAAWEELVAVGYGGFTIEGVAARAGTSRPVLYRRWPNRADLAVAAIQHYGRTDPVDLPDTGSLREDLIQVLRNASARRSELAVLFSVQMGQFFTETGTSPAKLRADFLSGRPQPSGINLILDRAAARGEIDAGRLTERIANLPSDLLRHEILMTLAPVADATIVEIVDDIFLPLVRPTRG</sequence>
<dbReference type="SUPFAM" id="SSF48498">
    <property type="entry name" value="Tetracyclin repressor-like, C-terminal domain"/>
    <property type="match status" value="1"/>
</dbReference>
<dbReference type="GO" id="GO:0000976">
    <property type="term" value="F:transcription cis-regulatory region binding"/>
    <property type="evidence" value="ECO:0007669"/>
    <property type="project" value="TreeGrafter"/>
</dbReference>
<evidence type="ECO:0000256" key="2">
    <source>
        <dbReference type="ARBA" id="ARBA00023125"/>
    </source>
</evidence>
<feature type="domain" description="HTH tetR-type" evidence="5">
    <location>
        <begin position="9"/>
        <end position="69"/>
    </location>
</feature>
<reference evidence="6 7" key="1">
    <citation type="submission" date="2018-08" db="EMBL/GenBank/DDBJ databases">
        <title>Sequencing the genomes of 1000 actinobacteria strains.</title>
        <authorList>
            <person name="Klenk H.-P."/>
        </authorList>
    </citation>
    <scope>NUCLEOTIDE SEQUENCE [LARGE SCALE GENOMIC DNA]</scope>
    <source>
        <strain evidence="6 7">DSM 44099</strain>
    </source>
</reference>
<dbReference type="Pfam" id="PF00440">
    <property type="entry name" value="TetR_N"/>
    <property type="match status" value="1"/>
</dbReference>
<feature type="DNA-binding region" description="H-T-H motif" evidence="4">
    <location>
        <begin position="32"/>
        <end position="51"/>
    </location>
</feature>
<evidence type="ECO:0000256" key="3">
    <source>
        <dbReference type="ARBA" id="ARBA00023163"/>
    </source>
</evidence>
<comment type="caution">
    <text evidence="6">The sequence shown here is derived from an EMBL/GenBank/DDBJ whole genome shotgun (WGS) entry which is preliminary data.</text>
</comment>
<accession>A0A3D9ZUR9</accession>
<organism evidence="6 7">
    <name type="scientific">Asanoa ferruginea</name>
    <dbReference type="NCBI Taxonomy" id="53367"/>
    <lineage>
        <taxon>Bacteria</taxon>
        <taxon>Bacillati</taxon>
        <taxon>Actinomycetota</taxon>
        <taxon>Actinomycetes</taxon>
        <taxon>Micromonosporales</taxon>
        <taxon>Micromonosporaceae</taxon>
        <taxon>Asanoa</taxon>
    </lineage>
</organism>
<evidence type="ECO:0000313" key="7">
    <source>
        <dbReference type="Proteomes" id="UP000256913"/>
    </source>
</evidence>
<dbReference type="EMBL" id="QUMQ01000001">
    <property type="protein sequence ID" value="REF97440.1"/>
    <property type="molecule type" value="Genomic_DNA"/>
</dbReference>
<evidence type="ECO:0000256" key="1">
    <source>
        <dbReference type="ARBA" id="ARBA00023015"/>
    </source>
</evidence>
<dbReference type="InterPro" id="IPR050109">
    <property type="entry name" value="HTH-type_TetR-like_transc_reg"/>
</dbReference>
<dbReference type="InterPro" id="IPR036271">
    <property type="entry name" value="Tet_transcr_reg_TetR-rel_C_sf"/>
</dbReference>
<dbReference type="Gene3D" id="1.10.10.60">
    <property type="entry name" value="Homeodomain-like"/>
    <property type="match status" value="1"/>
</dbReference>
<dbReference type="Gene3D" id="1.10.357.10">
    <property type="entry name" value="Tetracycline Repressor, domain 2"/>
    <property type="match status" value="1"/>
</dbReference>
<keyword evidence="1" id="KW-0805">Transcription regulation</keyword>
<dbReference type="Proteomes" id="UP000256913">
    <property type="component" value="Unassembled WGS sequence"/>
</dbReference>
<dbReference type="PANTHER" id="PTHR30055">
    <property type="entry name" value="HTH-TYPE TRANSCRIPTIONAL REGULATOR RUTR"/>
    <property type="match status" value="1"/>
</dbReference>